<dbReference type="Proteomes" id="UP000286931">
    <property type="component" value="Unassembled WGS sequence"/>
</dbReference>
<sequence length="83" mass="9016">MRTAPYGPFGGLPEHVRFDRGSNFLSRAVPTALTAPDADITVLPPHSPHPKGGIEDPNLCGERMPFAAQLDHTGHPKHARKRT</sequence>
<keyword evidence="3" id="KW-1185">Reference proteome</keyword>
<dbReference type="OrthoDB" id="4516419at2"/>
<organism evidence="2 3">
    <name type="scientific">Embleya hyalina</name>
    <dbReference type="NCBI Taxonomy" id="516124"/>
    <lineage>
        <taxon>Bacteria</taxon>
        <taxon>Bacillati</taxon>
        <taxon>Actinomycetota</taxon>
        <taxon>Actinomycetes</taxon>
        <taxon>Kitasatosporales</taxon>
        <taxon>Streptomycetaceae</taxon>
        <taxon>Embleya</taxon>
    </lineage>
</organism>
<accession>A0A401YR38</accession>
<dbReference type="EMBL" id="BIFH01000022">
    <property type="protein sequence ID" value="GCD97063.1"/>
    <property type="molecule type" value="Genomic_DNA"/>
</dbReference>
<proteinExistence type="predicted"/>
<dbReference type="AlphaFoldDB" id="A0A401YR38"/>
<dbReference type="InterPro" id="IPR012337">
    <property type="entry name" value="RNaseH-like_sf"/>
</dbReference>
<evidence type="ECO:0000313" key="3">
    <source>
        <dbReference type="Proteomes" id="UP000286931"/>
    </source>
</evidence>
<reference evidence="2 3" key="1">
    <citation type="submission" date="2018-12" db="EMBL/GenBank/DDBJ databases">
        <title>Draft genome sequence of Embleya hyalina NBRC 13850T.</title>
        <authorList>
            <person name="Komaki H."/>
            <person name="Hosoyama A."/>
            <person name="Kimura A."/>
            <person name="Ichikawa N."/>
            <person name="Tamura T."/>
        </authorList>
    </citation>
    <scope>NUCLEOTIDE SEQUENCE [LARGE SCALE GENOMIC DNA]</scope>
    <source>
        <strain evidence="2 3">NBRC 13850</strain>
    </source>
</reference>
<evidence type="ECO:0000256" key="1">
    <source>
        <dbReference type="SAM" id="MobiDB-lite"/>
    </source>
</evidence>
<evidence type="ECO:0008006" key="4">
    <source>
        <dbReference type="Google" id="ProtNLM"/>
    </source>
</evidence>
<feature type="region of interest" description="Disordered" evidence="1">
    <location>
        <begin position="39"/>
        <end position="61"/>
    </location>
</feature>
<dbReference type="RefSeq" id="WP_126639077.1">
    <property type="nucleotide sequence ID" value="NZ_BIFH01000022.1"/>
</dbReference>
<name>A0A401YR38_9ACTN</name>
<protein>
    <recommendedName>
        <fullName evidence="4">Transposase</fullName>
    </recommendedName>
</protein>
<comment type="caution">
    <text evidence="2">The sequence shown here is derived from an EMBL/GenBank/DDBJ whole genome shotgun (WGS) entry which is preliminary data.</text>
</comment>
<gene>
    <name evidence="2" type="ORF">EHYA_04750</name>
</gene>
<evidence type="ECO:0000313" key="2">
    <source>
        <dbReference type="EMBL" id="GCD97063.1"/>
    </source>
</evidence>
<dbReference type="SUPFAM" id="SSF53098">
    <property type="entry name" value="Ribonuclease H-like"/>
    <property type="match status" value="1"/>
</dbReference>